<protein>
    <submittedName>
        <fullName evidence="2">Uncharacterized protein</fullName>
    </submittedName>
</protein>
<feature type="compositionally biased region" description="Polar residues" evidence="1">
    <location>
        <begin position="76"/>
        <end position="89"/>
    </location>
</feature>
<gene>
    <name evidence="2" type="ORF">BDV98DRAFT_570144</name>
</gene>
<feature type="compositionally biased region" description="Basic residues" evidence="1">
    <location>
        <begin position="65"/>
        <end position="74"/>
    </location>
</feature>
<accession>A0A5C3QIZ4</accession>
<reference evidence="2 3" key="1">
    <citation type="journal article" date="2019" name="Nat. Ecol. Evol.">
        <title>Megaphylogeny resolves global patterns of mushroom evolution.</title>
        <authorList>
            <person name="Varga T."/>
            <person name="Krizsan K."/>
            <person name="Foldi C."/>
            <person name="Dima B."/>
            <person name="Sanchez-Garcia M."/>
            <person name="Sanchez-Ramirez S."/>
            <person name="Szollosi G.J."/>
            <person name="Szarkandi J.G."/>
            <person name="Papp V."/>
            <person name="Albert L."/>
            <person name="Andreopoulos W."/>
            <person name="Angelini C."/>
            <person name="Antonin V."/>
            <person name="Barry K.W."/>
            <person name="Bougher N.L."/>
            <person name="Buchanan P."/>
            <person name="Buyck B."/>
            <person name="Bense V."/>
            <person name="Catcheside P."/>
            <person name="Chovatia M."/>
            <person name="Cooper J."/>
            <person name="Damon W."/>
            <person name="Desjardin D."/>
            <person name="Finy P."/>
            <person name="Geml J."/>
            <person name="Haridas S."/>
            <person name="Hughes K."/>
            <person name="Justo A."/>
            <person name="Karasinski D."/>
            <person name="Kautmanova I."/>
            <person name="Kiss B."/>
            <person name="Kocsube S."/>
            <person name="Kotiranta H."/>
            <person name="LaButti K.M."/>
            <person name="Lechner B.E."/>
            <person name="Liimatainen K."/>
            <person name="Lipzen A."/>
            <person name="Lukacs Z."/>
            <person name="Mihaltcheva S."/>
            <person name="Morgado L.N."/>
            <person name="Niskanen T."/>
            <person name="Noordeloos M.E."/>
            <person name="Ohm R.A."/>
            <person name="Ortiz-Santana B."/>
            <person name="Ovrebo C."/>
            <person name="Racz N."/>
            <person name="Riley R."/>
            <person name="Savchenko A."/>
            <person name="Shiryaev A."/>
            <person name="Soop K."/>
            <person name="Spirin V."/>
            <person name="Szebenyi C."/>
            <person name="Tomsovsky M."/>
            <person name="Tulloss R.E."/>
            <person name="Uehling J."/>
            <person name="Grigoriev I.V."/>
            <person name="Vagvolgyi C."/>
            <person name="Papp T."/>
            <person name="Martin F.M."/>
            <person name="Miettinen O."/>
            <person name="Hibbett D.S."/>
            <person name="Nagy L.G."/>
        </authorList>
    </citation>
    <scope>NUCLEOTIDE SEQUENCE [LARGE SCALE GENOMIC DNA]</scope>
    <source>
        <strain evidence="2 3">CBS 309.79</strain>
    </source>
</reference>
<keyword evidence="3" id="KW-1185">Reference proteome</keyword>
<feature type="region of interest" description="Disordered" evidence="1">
    <location>
        <begin position="62"/>
        <end position="149"/>
    </location>
</feature>
<proteinExistence type="predicted"/>
<organism evidence="2 3">
    <name type="scientific">Pterulicium gracile</name>
    <dbReference type="NCBI Taxonomy" id="1884261"/>
    <lineage>
        <taxon>Eukaryota</taxon>
        <taxon>Fungi</taxon>
        <taxon>Dikarya</taxon>
        <taxon>Basidiomycota</taxon>
        <taxon>Agaricomycotina</taxon>
        <taxon>Agaricomycetes</taxon>
        <taxon>Agaricomycetidae</taxon>
        <taxon>Agaricales</taxon>
        <taxon>Pleurotineae</taxon>
        <taxon>Pterulaceae</taxon>
        <taxon>Pterulicium</taxon>
    </lineage>
</organism>
<dbReference type="AlphaFoldDB" id="A0A5C3QIZ4"/>
<name>A0A5C3QIZ4_9AGAR</name>
<dbReference type="Proteomes" id="UP000305067">
    <property type="component" value="Unassembled WGS sequence"/>
</dbReference>
<evidence type="ECO:0000256" key="1">
    <source>
        <dbReference type="SAM" id="MobiDB-lite"/>
    </source>
</evidence>
<sequence>MTPAVKSRRLRKGQTFYCALCDRWLASKDLARHEDERHSGKSLDSRRRFVCSCSKRFTRPGSVKRCQRSQKRPHTSPISEAGPSSSQEYPSLHEGLEQDHSNVLPSTPPPVPTSLEEIPVTTEASFDNADAEIKLQSPINPGLPNDFSSSEILASLFDSDY</sequence>
<dbReference type="EMBL" id="ML178830">
    <property type="protein sequence ID" value="TFL00199.1"/>
    <property type="molecule type" value="Genomic_DNA"/>
</dbReference>
<evidence type="ECO:0000313" key="3">
    <source>
        <dbReference type="Proteomes" id="UP000305067"/>
    </source>
</evidence>
<evidence type="ECO:0000313" key="2">
    <source>
        <dbReference type="EMBL" id="TFL00199.1"/>
    </source>
</evidence>